<evidence type="ECO:0000256" key="4">
    <source>
        <dbReference type="ARBA" id="ARBA00022801"/>
    </source>
</evidence>
<dbReference type="InterPro" id="IPR000757">
    <property type="entry name" value="Beta-glucanase-like"/>
</dbReference>
<comment type="similarity">
    <text evidence="2">Belongs to the glycosyl hydrolase 16 family.</text>
</comment>
<protein>
    <recommendedName>
        <fullName evidence="3">endo-1,3(4)-beta-glucanase</fullName>
        <ecNumber evidence="3">3.2.1.6</ecNumber>
    </recommendedName>
</protein>
<evidence type="ECO:0000256" key="3">
    <source>
        <dbReference type="ARBA" id="ARBA00012599"/>
    </source>
</evidence>
<dbReference type="OrthoDB" id="192832at2759"/>
<evidence type="ECO:0000259" key="7">
    <source>
        <dbReference type="PROSITE" id="PS51762"/>
    </source>
</evidence>
<keyword evidence="9" id="KW-1185">Reference proteome</keyword>
<feature type="domain" description="GH16" evidence="7">
    <location>
        <begin position="29"/>
        <end position="319"/>
    </location>
</feature>
<keyword evidence="5" id="KW-0326">Glycosidase</keyword>
<dbReference type="AlphaFoldDB" id="A0A8H7W245"/>
<dbReference type="EMBL" id="JAFJYH010000387">
    <property type="protein sequence ID" value="KAG4412332.1"/>
    <property type="molecule type" value="Genomic_DNA"/>
</dbReference>
<evidence type="ECO:0000256" key="5">
    <source>
        <dbReference type="ARBA" id="ARBA00023295"/>
    </source>
</evidence>
<dbReference type="Pfam" id="PF26113">
    <property type="entry name" value="GH16_XgeA"/>
    <property type="match status" value="1"/>
</dbReference>
<dbReference type="CDD" id="cd02181">
    <property type="entry name" value="GH16_fungal_Lam16A_glucanase"/>
    <property type="match status" value="1"/>
</dbReference>
<dbReference type="PANTHER" id="PTHR10963">
    <property type="entry name" value="GLYCOSYL HYDROLASE-RELATED"/>
    <property type="match status" value="1"/>
</dbReference>
<dbReference type="Gene3D" id="2.60.120.200">
    <property type="match status" value="1"/>
</dbReference>
<dbReference type="GO" id="GO:0052861">
    <property type="term" value="F:endo-1,3(4)-beta-glucanase activity"/>
    <property type="evidence" value="ECO:0007669"/>
    <property type="project" value="UniProtKB-EC"/>
</dbReference>
<dbReference type="PANTHER" id="PTHR10963:SF24">
    <property type="entry name" value="GLYCOSIDASE C21B10.07-RELATED"/>
    <property type="match status" value="1"/>
</dbReference>
<name>A0A8H7W245_9HELO</name>
<feature type="signal peptide" evidence="6">
    <location>
        <begin position="1"/>
        <end position="23"/>
    </location>
</feature>
<accession>A0A8H7W245</accession>
<keyword evidence="6" id="KW-0732">Signal</keyword>
<dbReference type="InterPro" id="IPR050546">
    <property type="entry name" value="Glycosyl_Hydrlase_16"/>
</dbReference>
<evidence type="ECO:0000256" key="6">
    <source>
        <dbReference type="SAM" id="SignalP"/>
    </source>
</evidence>
<keyword evidence="4" id="KW-0378">Hydrolase</keyword>
<organism evidence="8 9">
    <name type="scientific">Cadophora malorum</name>
    <dbReference type="NCBI Taxonomy" id="108018"/>
    <lineage>
        <taxon>Eukaryota</taxon>
        <taxon>Fungi</taxon>
        <taxon>Dikarya</taxon>
        <taxon>Ascomycota</taxon>
        <taxon>Pezizomycotina</taxon>
        <taxon>Leotiomycetes</taxon>
        <taxon>Helotiales</taxon>
        <taxon>Ploettnerulaceae</taxon>
        <taxon>Cadophora</taxon>
    </lineage>
</organism>
<comment type="catalytic activity">
    <reaction evidence="1">
        <text>Endohydrolysis of (1-&gt;3)- or (1-&gt;4)-linkages in beta-D-glucans when the glucose residue whose reducing group is involved in the linkage to be hydrolyzed is itself substituted at C-3.</text>
        <dbReference type="EC" id="3.2.1.6"/>
    </reaction>
</comment>
<dbReference type="EC" id="3.2.1.6" evidence="3"/>
<dbReference type="InterPro" id="IPR013320">
    <property type="entry name" value="ConA-like_dom_sf"/>
</dbReference>
<dbReference type="GO" id="GO:0009251">
    <property type="term" value="P:glucan catabolic process"/>
    <property type="evidence" value="ECO:0007669"/>
    <property type="project" value="TreeGrafter"/>
</dbReference>
<dbReference type="FunFam" id="2.60.120.200:FF:000114">
    <property type="entry name" value="Probable endo-1,3(4)-beta-glucanase NFIA_089530"/>
    <property type="match status" value="1"/>
</dbReference>
<proteinExistence type="inferred from homology"/>
<dbReference type="Proteomes" id="UP000664132">
    <property type="component" value="Unassembled WGS sequence"/>
</dbReference>
<feature type="chain" id="PRO_5034610378" description="endo-1,3(4)-beta-glucanase" evidence="6">
    <location>
        <begin position="24"/>
        <end position="325"/>
    </location>
</feature>
<gene>
    <name evidence="8" type="ORF">IFR04_014529</name>
</gene>
<dbReference type="SUPFAM" id="SSF49899">
    <property type="entry name" value="Concanavalin A-like lectins/glucanases"/>
    <property type="match status" value="1"/>
</dbReference>
<comment type="caution">
    <text evidence="8">The sequence shown here is derived from an EMBL/GenBank/DDBJ whole genome shotgun (WGS) entry which is preliminary data.</text>
</comment>
<sequence>MHTSYALFDLGVTVLCAASIANAAYVIEDTYDTTSFFSEFDFFADKDPTGGFVKYSSAETANISSLAGYASNAVFLGVDHTTVNPPSGRSSVRVSSKKAYTHGLIVADIAHMPDSTCGNWPAFWTVGTDWPTNGEIDILEGVNDDSTNHITLHTSPGCNLNSTGALSSSTLSTSNCNAGDAGEGCSLTTINKENYGTGFNAVGGGVYAMEWTSSAIEIFFFARNAIPADIASGDPDPTTWGTPVGSFSGPGCSIDSHFKNHKIVINNTFCGKWGGQVWSQSSCSELAPTCEAYVAANPKAFTQAYWLINSVKVYQLNVAAGKRET</sequence>
<evidence type="ECO:0000256" key="2">
    <source>
        <dbReference type="ARBA" id="ARBA00006865"/>
    </source>
</evidence>
<reference evidence="8" key="1">
    <citation type="submission" date="2021-02" db="EMBL/GenBank/DDBJ databases">
        <title>Genome sequence Cadophora malorum strain M34.</title>
        <authorList>
            <person name="Stefanovic E."/>
            <person name="Vu D."/>
            <person name="Scully C."/>
            <person name="Dijksterhuis J."/>
            <person name="Roader J."/>
            <person name="Houbraken J."/>
        </authorList>
    </citation>
    <scope>NUCLEOTIDE SEQUENCE</scope>
    <source>
        <strain evidence="8">M34</strain>
    </source>
</reference>
<evidence type="ECO:0000313" key="8">
    <source>
        <dbReference type="EMBL" id="KAG4412332.1"/>
    </source>
</evidence>
<evidence type="ECO:0000313" key="9">
    <source>
        <dbReference type="Proteomes" id="UP000664132"/>
    </source>
</evidence>
<evidence type="ECO:0000256" key="1">
    <source>
        <dbReference type="ARBA" id="ARBA00000124"/>
    </source>
</evidence>
<dbReference type="PROSITE" id="PS51762">
    <property type="entry name" value="GH16_2"/>
    <property type="match status" value="1"/>
</dbReference>